<dbReference type="Proteomes" id="UP001153620">
    <property type="component" value="Chromosome 1"/>
</dbReference>
<evidence type="ECO:0000313" key="1">
    <source>
        <dbReference type="EMBL" id="CAG9801236.1"/>
    </source>
</evidence>
<accession>A0A9N9WRE8</accession>
<organism evidence="1 2">
    <name type="scientific">Chironomus riparius</name>
    <dbReference type="NCBI Taxonomy" id="315576"/>
    <lineage>
        <taxon>Eukaryota</taxon>
        <taxon>Metazoa</taxon>
        <taxon>Ecdysozoa</taxon>
        <taxon>Arthropoda</taxon>
        <taxon>Hexapoda</taxon>
        <taxon>Insecta</taxon>
        <taxon>Pterygota</taxon>
        <taxon>Neoptera</taxon>
        <taxon>Endopterygota</taxon>
        <taxon>Diptera</taxon>
        <taxon>Nematocera</taxon>
        <taxon>Chironomoidea</taxon>
        <taxon>Chironomidae</taxon>
        <taxon>Chironominae</taxon>
        <taxon>Chironomus</taxon>
    </lineage>
</organism>
<keyword evidence="2" id="KW-1185">Reference proteome</keyword>
<sequence>MPALIGVSEFVEETTADYKSPITSTFVSRMLNMKQTISTLEELISHEVVVQLRMECANWYSNTACHCLQETDIKYEKD</sequence>
<protein>
    <submittedName>
        <fullName evidence="1">Uncharacterized protein</fullName>
    </submittedName>
</protein>
<gene>
    <name evidence="1" type="ORF">CHIRRI_LOCUS4167</name>
</gene>
<dbReference type="AlphaFoldDB" id="A0A9N9WRE8"/>
<name>A0A9N9WRE8_9DIPT</name>
<proteinExistence type="predicted"/>
<dbReference type="EMBL" id="OU895877">
    <property type="protein sequence ID" value="CAG9801236.1"/>
    <property type="molecule type" value="Genomic_DNA"/>
</dbReference>
<evidence type="ECO:0000313" key="2">
    <source>
        <dbReference type="Proteomes" id="UP001153620"/>
    </source>
</evidence>
<dbReference type="OrthoDB" id="435430at2759"/>
<reference evidence="1" key="2">
    <citation type="submission" date="2022-10" db="EMBL/GenBank/DDBJ databases">
        <authorList>
            <consortium name="ENA_rothamsted_submissions"/>
            <consortium name="culmorum"/>
            <person name="King R."/>
        </authorList>
    </citation>
    <scope>NUCLEOTIDE SEQUENCE</scope>
</reference>
<reference evidence="1" key="1">
    <citation type="submission" date="2022-01" db="EMBL/GenBank/DDBJ databases">
        <authorList>
            <person name="King R."/>
        </authorList>
    </citation>
    <scope>NUCLEOTIDE SEQUENCE</scope>
</reference>